<dbReference type="Pfam" id="PF01494">
    <property type="entry name" value="FAD_binding_3"/>
    <property type="match status" value="1"/>
</dbReference>
<keyword evidence="2" id="KW-0614">Plasmid</keyword>
<dbReference type="Gene3D" id="3.50.50.60">
    <property type="entry name" value="FAD/NAD(P)-binding domain"/>
    <property type="match status" value="1"/>
</dbReference>
<gene>
    <name evidence="2" type="ORF">A6A40_15775</name>
</gene>
<dbReference type="InterPro" id="IPR002938">
    <property type="entry name" value="FAD-bd"/>
</dbReference>
<evidence type="ECO:0000259" key="1">
    <source>
        <dbReference type="Pfam" id="PF01494"/>
    </source>
</evidence>
<dbReference type="PRINTS" id="PR00420">
    <property type="entry name" value="RNGMNOXGNASE"/>
</dbReference>
<sequence length="450" mass="47315">MDHQERRGGHGMADVLILGGGPAGTVLARRLTALGYGVTLVTCARRAAMEGLSLRAVEGLRRAGCTEAVAAAGRPASRRVDWNGRRTALNGEHLVDRNSLDAALLRDAAAGGAVLTRGTVAALEQGKNGWRAVDATGAVLGSGRFLVEARGRRAPNAPARETGPRTLAVGRVYHGPAGELGSAALSFADGWAWLAALPDGRRVVQLVIDGADSPARANLTDWHEAVVAALPEAAGWVAGCTPMGEAEVRDATAVRRSPGVTADRLRIGDAAFAVDPLSGHGVYAAVAWAFAAAAAVNTLATDPTAWPAVERFVEERCAELFAHAADAGNQFYRAEERWRDRPFWRRRAAWPPAPLPTAEHGIRRRAVVVNDRIEERPVLVTPALPRGVLAIGGVELYPLLESMNAGPSRGGDLAERCGRSLVQPPGRVAAALSWLVENGFLPGGQSRPGP</sequence>
<protein>
    <submittedName>
        <fullName evidence="2">FAD-dependent oxidoreductase</fullName>
    </submittedName>
</protein>
<organism evidence="2 3">
    <name type="scientific">Azospirillum humicireducens</name>
    <dbReference type="NCBI Taxonomy" id="1226968"/>
    <lineage>
        <taxon>Bacteria</taxon>
        <taxon>Pseudomonadati</taxon>
        <taxon>Pseudomonadota</taxon>
        <taxon>Alphaproteobacteria</taxon>
        <taxon>Rhodospirillales</taxon>
        <taxon>Azospirillaceae</taxon>
        <taxon>Azospirillum</taxon>
    </lineage>
</organism>
<keyword evidence="3" id="KW-1185">Reference proteome</keyword>
<dbReference type="Proteomes" id="UP000077405">
    <property type="component" value="Plasmid pYZ1"/>
</dbReference>
<proteinExistence type="predicted"/>
<evidence type="ECO:0000313" key="3">
    <source>
        <dbReference type="Proteomes" id="UP000077405"/>
    </source>
</evidence>
<evidence type="ECO:0000313" key="2">
    <source>
        <dbReference type="EMBL" id="AWB06548.1"/>
    </source>
</evidence>
<dbReference type="GO" id="GO:0071949">
    <property type="term" value="F:FAD binding"/>
    <property type="evidence" value="ECO:0007669"/>
    <property type="project" value="InterPro"/>
</dbReference>
<reference evidence="2 3" key="1">
    <citation type="submission" date="2018-04" db="EMBL/GenBank/DDBJ databases">
        <title>Complete genome sequence of the nitrogen-fixing bacterium Azospirillum humicireducens type strain SgZ-5.</title>
        <authorList>
            <person name="Yu Z."/>
        </authorList>
    </citation>
    <scope>NUCLEOTIDE SEQUENCE [LARGE SCALE GENOMIC DNA]</scope>
    <source>
        <strain evidence="2 3">SgZ-5</strain>
        <plasmid evidence="2 3">pYZ1</plasmid>
    </source>
</reference>
<dbReference type="SUPFAM" id="SSF51905">
    <property type="entry name" value="FAD/NAD(P)-binding domain"/>
    <property type="match status" value="1"/>
</dbReference>
<geneLocation type="plasmid" evidence="2 3">
    <name>pYZ1</name>
</geneLocation>
<accession>A0A2R4VQ30</accession>
<dbReference type="KEGG" id="ahu:A6A40_15775"/>
<dbReference type="AlphaFoldDB" id="A0A2R4VQ30"/>
<dbReference type="PANTHER" id="PTHR43747">
    <property type="entry name" value="FAD-BINDING PROTEIN"/>
    <property type="match status" value="1"/>
</dbReference>
<name>A0A2R4VQ30_9PROT</name>
<dbReference type="InterPro" id="IPR050816">
    <property type="entry name" value="Flavin-dep_Halogenase_NPB"/>
</dbReference>
<feature type="domain" description="FAD-binding" evidence="1">
    <location>
        <begin position="13"/>
        <end position="131"/>
    </location>
</feature>
<dbReference type="InterPro" id="IPR036188">
    <property type="entry name" value="FAD/NAD-bd_sf"/>
</dbReference>
<dbReference type="PANTHER" id="PTHR43747:SF1">
    <property type="entry name" value="SLR1998 PROTEIN"/>
    <property type="match status" value="1"/>
</dbReference>
<dbReference type="EMBL" id="CP028902">
    <property type="protein sequence ID" value="AWB06548.1"/>
    <property type="molecule type" value="Genomic_DNA"/>
</dbReference>
<dbReference type="Gene3D" id="3.30.9.100">
    <property type="match status" value="1"/>
</dbReference>